<feature type="signal peptide" evidence="1">
    <location>
        <begin position="1"/>
        <end position="27"/>
    </location>
</feature>
<dbReference type="EMBL" id="JAHUTI010059955">
    <property type="protein sequence ID" value="MED6251533.1"/>
    <property type="molecule type" value="Genomic_DNA"/>
</dbReference>
<accession>A0ABU7BPP0</accession>
<dbReference type="Proteomes" id="UP001345963">
    <property type="component" value="Unassembled WGS sequence"/>
</dbReference>
<gene>
    <name evidence="2" type="ORF">ATANTOWER_032348</name>
</gene>
<evidence type="ECO:0000313" key="2">
    <source>
        <dbReference type="EMBL" id="MED6251533.1"/>
    </source>
</evidence>
<evidence type="ECO:0000256" key="1">
    <source>
        <dbReference type="SAM" id="SignalP"/>
    </source>
</evidence>
<comment type="caution">
    <text evidence="2">The sequence shown here is derived from an EMBL/GenBank/DDBJ whole genome shotgun (WGS) entry which is preliminary data.</text>
</comment>
<protein>
    <submittedName>
        <fullName evidence="2">Uncharacterized protein</fullName>
    </submittedName>
</protein>
<organism evidence="2 3">
    <name type="scientific">Ataeniobius toweri</name>
    <dbReference type="NCBI Taxonomy" id="208326"/>
    <lineage>
        <taxon>Eukaryota</taxon>
        <taxon>Metazoa</taxon>
        <taxon>Chordata</taxon>
        <taxon>Craniata</taxon>
        <taxon>Vertebrata</taxon>
        <taxon>Euteleostomi</taxon>
        <taxon>Actinopterygii</taxon>
        <taxon>Neopterygii</taxon>
        <taxon>Teleostei</taxon>
        <taxon>Neoteleostei</taxon>
        <taxon>Acanthomorphata</taxon>
        <taxon>Ovalentaria</taxon>
        <taxon>Atherinomorphae</taxon>
        <taxon>Cyprinodontiformes</taxon>
        <taxon>Goodeidae</taxon>
        <taxon>Ataeniobius</taxon>
    </lineage>
</organism>
<evidence type="ECO:0000313" key="3">
    <source>
        <dbReference type="Proteomes" id="UP001345963"/>
    </source>
</evidence>
<keyword evidence="1" id="KW-0732">Signal</keyword>
<name>A0ABU7BPP0_9TELE</name>
<keyword evidence="3" id="KW-1185">Reference proteome</keyword>
<reference evidence="2 3" key="1">
    <citation type="submission" date="2021-07" db="EMBL/GenBank/DDBJ databases">
        <authorList>
            <person name="Palmer J.M."/>
        </authorList>
    </citation>
    <scope>NUCLEOTIDE SEQUENCE [LARGE SCALE GENOMIC DNA]</scope>
    <source>
        <strain evidence="2 3">AT_MEX2019</strain>
        <tissue evidence="2">Muscle</tissue>
    </source>
</reference>
<proteinExistence type="predicted"/>
<sequence length="113" mass="12573">MGQTHSYKDILQRGAFLGLLLLGLSSGVPGKLCGAEQSGRQSAWIYDTYVFCSAALDLNMAIRTRELSGKMDETLFFCLKRPIIKRAIILQYPNTFYIISPSTLSISIIDVHL</sequence>
<feature type="chain" id="PRO_5047377296" evidence="1">
    <location>
        <begin position="28"/>
        <end position="113"/>
    </location>
</feature>